<dbReference type="PANTHER" id="PTHR34011">
    <property type="entry name" value="PHYCOBILISOME 32.1 KDA LINKER POLYPEPTIDE, PHYCOCYANIN-ASSOCIATED, ROD 2-RELATED"/>
    <property type="match status" value="1"/>
</dbReference>
<evidence type="ECO:0000256" key="7">
    <source>
        <dbReference type="PROSITE-ProRule" id="PRU00775"/>
    </source>
</evidence>
<protein>
    <submittedName>
        <fullName evidence="10">Phycocyanin-associated rod linker protein</fullName>
    </submittedName>
</protein>
<evidence type="ECO:0000256" key="5">
    <source>
        <dbReference type="ARBA" id="ARBA00023078"/>
    </source>
</evidence>
<evidence type="ECO:0000256" key="1">
    <source>
        <dbReference type="ARBA" id="ARBA00004445"/>
    </source>
</evidence>
<comment type="caution">
    <text evidence="10">The sequence shown here is derived from an EMBL/GenBank/DDBJ whole genome shotgun (WGS) entry which is preliminary data.</text>
</comment>
<feature type="domain" description="CpcD-like" evidence="8">
    <location>
        <begin position="219"/>
        <end position="271"/>
    </location>
</feature>
<dbReference type="PROSITE" id="PS51441">
    <property type="entry name" value="CPCD_LIKE"/>
    <property type="match status" value="1"/>
</dbReference>
<dbReference type="GO" id="GO:0015979">
    <property type="term" value="P:photosynthesis"/>
    <property type="evidence" value="ECO:0007669"/>
    <property type="project" value="UniProtKB-KW"/>
</dbReference>
<proteinExistence type="inferred from homology"/>
<dbReference type="PANTHER" id="PTHR34011:SF6">
    <property type="entry name" value="PHYCOBILIPROTEIN APCE"/>
    <property type="match status" value="1"/>
</dbReference>
<dbReference type="PATRIC" id="fig|1666911.3.peg.4305"/>
<dbReference type="Gene3D" id="1.10.3130.20">
    <property type="entry name" value="Phycobilisome linker domain"/>
    <property type="match status" value="1"/>
</dbReference>
<organism evidence="10 11">
    <name type="scientific">Phormidesmis priestleyi Ana</name>
    <dbReference type="NCBI Taxonomy" id="1666911"/>
    <lineage>
        <taxon>Bacteria</taxon>
        <taxon>Bacillati</taxon>
        <taxon>Cyanobacteriota</taxon>
        <taxon>Cyanophyceae</taxon>
        <taxon>Leptolyngbyales</taxon>
        <taxon>Leptolyngbyaceae</taxon>
        <taxon>Phormidesmis</taxon>
    </lineage>
</organism>
<keyword evidence="3" id="KW-0042">Antenna complex</keyword>
<comment type="similarity">
    <text evidence="7">Belongs to the phycobilisome linker protein family.</text>
</comment>
<dbReference type="SMART" id="SM01094">
    <property type="entry name" value="CpcD"/>
    <property type="match status" value="1"/>
</dbReference>
<dbReference type="PROSITE" id="PS51445">
    <property type="entry name" value="PBS_LINKER"/>
    <property type="match status" value="1"/>
</dbReference>
<keyword evidence="6" id="KW-0472">Membrane</keyword>
<evidence type="ECO:0000256" key="2">
    <source>
        <dbReference type="ARBA" id="ARBA00022531"/>
    </source>
</evidence>
<dbReference type="PIRSF" id="PIRSF005898">
    <property type="entry name" value="Phycobilisome_CpeC/CpcI"/>
    <property type="match status" value="1"/>
</dbReference>
<keyword evidence="4 7" id="KW-0605">Phycobilisome</keyword>
<keyword evidence="5" id="KW-0793">Thylakoid</keyword>
<dbReference type="AlphaFoldDB" id="A0A0N8KN35"/>
<dbReference type="InterPro" id="IPR016470">
    <property type="entry name" value="Phycobilisome"/>
</dbReference>
<evidence type="ECO:0000313" key="11">
    <source>
        <dbReference type="Proteomes" id="UP000050465"/>
    </source>
</evidence>
<evidence type="ECO:0000259" key="9">
    <source>
        <dbReference type="PROSITE" id="PS51445"/>
    </source>
</evidence>
<evidence type="ECO:0000256" key="3">
    <source>
        <dbReference type="ARBA" id="ARBA00022549"/>
    </source>
</evidence>
<accession>A0A0N8KN35</accession>
<comment type="subcellular location">
    <subcellularLocation>
        <location evidence="1">Cellular thylakoid membrane</location>
        <topology evidence="1">Peripheral membrane protein</topology>
        <orientation evidence="1">Cytoplasmic side</orientation>
    </subcellularLocation>
</comment>
<sequence>MTSKTSARLLGFESAQLAPIELRPHASEDDIQGVIWAAYRQVFGNDHVMNAERLTSSESLLKQGSLRVCDFVRALALSELYKEKFFYSTSHVRFIELNFKHLLGRAPYDEAEISEHVNLYIQQGYEAEIGSYFDSLEYQENFGEHVVPYYRGFATQRNQKTVGFGRMFQLYRGAASSDRAHVNHRKGLLTTELARNTASPVRASTMGKELQGITGGQREQLYRIRVSQSANGRSPQVRRGMQEYVVTYEQLTPTLQRLNRRGSRIVNITSA</sequence>
<keyword evidence="2" id="KW-0602">Photosynthesis</keyword>
<dbReference type="Pfam" id="PF01383">
    <property type="entry name" value="CpcD"/>
    <property type="match status" value="1"/>
</dbReference>
<name>A0A0N8KN35_9CYAN</name>
<dbReference type="Proteomes" id="UP000050465">
    <property type="component" value="Unassembled WGS sequence"/>
</dbReference>
<evidence type="ECO:0000313" key="10">
    <source>
        <dbReference type="EMBL" id="KPQ35434.1"/>
    </source>
</evidence>
<dbReference type="InterPro" id="IPR038255">
    <property type="entry name" value="PBS_linker_sf"/>
</dbReference>
<dbReference type="GO" id="GO:0030089">
    <property type="term" value="C:phycobilisome"/>
    <property type="evidence" value="ECO:0007669"/>
    <property type="project" value="UniProtKB-UniRule"/>
</dbReference>
<dbReference type="Pfam" id="PF00427">
    <property type="entry name" value="PBS_linker_poly"/>
    <property type="match status" value="1"/>
</dbReference>
<reference evidence="10 11" key="1">
    <citation type="submission" date="2015-09" db="EMBL/GenBank/DDBJ databases">
        <title>Identification and resolution of microdiversity through metagenomic sequencing of parallel consortia.</title>
        <authorList>
            <person name="Nelson W.C."/>
            <person name="Romine M.F."/>
            <person name="Lindemann S.R."/>
        </authorList>
    </citation>
    <scope>NUCLEOTIDE SEQUENCE [LARGE SCALE GENOMIC DNA]</scope>
    <source>
        <strain evidence="10">Ana</strain>
    </source>
</reference>
<dbReference type="EMBL" id="LJZR01000012">
    <property type="protein sequence ID" value="KPQ35434.1"/>
    <property type="molecule type" value="Genomic_DNA"/>
</dbReference>
<dbReference type="GO" id="GO:0031676">
    <property type="term" value="C:plasma membrane-derived thylakoid membrane"/>
    <property type="evidence" value="ECO:0007669"/>
    <property type="project" value="UniProtKB-SubCell"/>
</dbReference>
<dbReference type="InterPro" id="IPR001297">
    <property type="entry name" value="PBS_linker_dom"/>
</dbReference>
<dbReference type="STRING" id="1666911.HLUCCA11_10755"/>
<evidence type="ECO:0000256" key="4">
    <source>
        <dbReference type="ARBA" id="ARBA00022738"/>
    </source>
</evidence>
<evidence type="ECO:0000259" key="8">
    <source>
        <dbReference type="PROSITE" id="PS51441"/>
    </source>
</evidence>
<gene>
    <name evidence="10" type="primary">cpcC</name>
    <name evidence="10" type="ORF">HLUCCA11_10755</name>
</gene>
<dbReference type="InterPro" id="IPR008213">
    <property type="entry name" value="CpcD-like_dom"/>
</dbReference>
<evidence type="ECO:0000256" key="6">
    <source>
        <dbReference type="ARBA" id="ARBA00023136"/>
    </source>
</evidence>
<feature type="domain" description="PBS-linker" evidence="9">
    <location>
        <begin position="1"/>
        <end position="179"/>
    </location>
</feature>